<keyword evidence="2" id="KW-1185">Reference proteome</keyword>
<dbReference type="AlphaFoldDB" id="A0AA36B791"/>
<gene>
    <name evidence="1" type="ORF">OCTVUL_1B007820</name>
</gene>
<reference evidence="1" key="1">
    <citation type="submission" date="2023-08" db="EMBL/GenBank/DDBJ databases">
        <authorList>
            <person name="Alioto T."/>
            <person name="Alioto T."/>
            <person name="Gomez Garrido J."/>
        </authorList>
    </citation>
    <scope>NUCLEOTIDE SEQUENCE</scope>
</reference>
<evidence type="ECO:0000313" key="1">
    <source>
        <dbReference type="EMBL" id="CAI9728844.1"/>
    </source>
</evidence>
<sequence length="88" mass="10129">MAIGLKARIVKFVNRCKRLNLGAFSFLLVFVLYTIMPDLGQRLGEICKSCQRMLRFSMSLTDGVYRQQDNSNRNTDVLQAIDVNRNEL</sequence>
<accession>A0AA36B791</accession>
<evidence type="ECO:0000313" key="2">
    <source>
        <dbReference type="Proteomes" id="UP001162480"/>
    </source>
</evidence>
<proteinExistence type="predicted"/>
<dbReference type="EMBL" id="OX597823">
    <property type="protein sequence ID" value="CAI9728844.1"/>
    <property type="molecule type" value="Genomic_DNA"/>
</dbReference>
<name>A0AA36B791_OCTVU</name>
<protein>
    <submittedName>
        <fullName evidence="1">Uncharacterized protein</fullName>
    </submittedName>
</protein>
<organism evidence="1 2">
    <name type="scientific">Octopus vulgaris</name>
    <name type="common">Common octopus</name>
    <dbReference type="NCBI Taxonomy" id="6645"/>
    <lineage>
        <taxon>Eukaryota</taxon>
        <taxon>Metazoa</taxon>
        <taxon>Spiralia</taxon>
        <taxon>Lophotrochozoa</taxon>
        <taxon>Mollusca</taxon>
        <taxon>Cephalopoda</taxon>
        <taxon>Coleoidea</taxon>
        <taxon>Octopodiformes</taxon>
        <taxon>Octopoda</taxon>
        <taxon>Incirrata</taxon>
        <taxon>Octopodidae</taxon>
        <taxon>Octopus</taxon>
    </lineage>
</organism>
<dbReference type="Proteomes" id="UP001162480">
    <property type="component" value="Chromosome 10"/>
</dbReference>